<dbReference type="KEGG" id="acht:bsdcttw_38460"/>
<proteinExistence type="predicted"/>
<reference evidence="2 3" key="1">
    <citation type="submission" date="2020-08" db="EMBL/GenBank/DDBJ databases">
        <title>Draft genome sequencing of an Anaerocolumna strain isolated from anoxic soil subjected to BSD treatment.</title>
        <authorList>
            <person name="Uek A."/>
            <person name="Tonouchi A."/>
        </authorList>
    </citation>
    <scope>NUCLEOTIDE SEQUENCE [LARGE SCALE GENOMIC DNA]</scope>
    <source>
        <strain evidence="2 3">CTTW</strain>
    </source>
</reference>
<reference evidence="2 3" key="2">
    <citation type="submission" date="2020-08" db="EMBL/GenBank/DDBJ databases">
        <authorList>
            <person name="Ueki A."/>
            <person name="Tonouchi A."/>
        </authorList>
    </citation>
    <scope>NUCLEOTIDE SEQUENCE [LARGE SCALE GENOMIC DNA]</scope>
    <source>
        <strain evidence="2 3">CTTW</strain>
    </source>
</reference>
<protein>
    <submittedName>
        <fullName evidence="2">Uncharacterized protein</fullName>
    </submittedName>
</protein>
<gene>
    <name evidence="2" type="ORF">bsdcttw_38460</name>
</gene>
<dbReference type="RefSeq" id="WP_185256445.1">
    <property type="nucleotide sequence ID" value="NZ_AP023368.1"/>
</dbReference>
<dbReference type="AlphaFoldDB" id="A0A7I8DUL5"/>
<dbReference type="Proteomes" id="UP000515703">
    <property type="component" value="Chromosome"/>
</dbReference>
<evidence type="ECO:0000256" key="1">
    <source>
        <dbReference type="SAM" id="SignalP"/>
    </source>
</evidence>
<dbReference type="EMBL" id="AP023368">
    <property type="protein sequence ID" value="BCK00806.1"/>
    <property type="molecule type" value="Genomic_DNA"/>
</dbReference>
<keyword evidence="3" id="KW-1185">Reference proteome</keyword>
<keyword evidence="1" id="KW-0732">Signal</keyword>
<accession>A0A7I8DUL5</accession>
<evidence type="ECO:0000313" key="2">
    <source>
        <dbReference type="EMBL" id="BCK00806.1"/>
    </source>
</evidence>
<feature type="chain" id="PRO_5029819180" evidence="1">
    <location>
        <begin position="27"/>
        <end position="146"/>
    </location>
</feature>
<sequence length="146" mass="16179">MKKVLSRILAIAIAIVLFSAPSTAQAASSSLTLVRNDSGVKIYQWLPEPFHITQGNYNTLADFTTSDWKWHVPANKSFNFWFNFTQACNYTYIVNVNGDTYIYKSVVGSNGTQFTIPASSTDSIVNVLVIADSGNVYQDAYYGIIN</sequence>
<organism evidence="2 3">
    <name type="scientific">Anaerocolumna chitinilytica</name>
    <dbReference type="NCBI Taxonomy" id="1727145"/>
    <lineage>
        <taxon>Bacteria</taxon>
        <taxon>Bacillati</taxon>
        <taxon>Bacillota</taxon>
        <taxon>Clostridia</taxon>
        <taxon>Lachnospirales</taxon>
        <taxon>Lachnospiraceae</taxon>
        <taxon>Anaerocolumna</taxon>
    </lineage>
</organism>
<name>A0A7I8DUL5_9FIRM</name>
<feature type="signal peptide" evidence="1">
    <location>
        <begin position="1"/>
        <end position="26"/>
    </location>
</feature>
<evidence type="ECO:0000313" key="3">
    <source>
        <dbReference type="Proteomes" id="UP000515703"/>
    </source>
</evidence>